<feature type="transmembrane region" description="Helical" evidence="9">
    <location>
        <begin position="333"/>
        <end position="351"/>
    </location>
</feature>
<evidence type="ECO:0000256" key="1">
    <source>
        <dbReference type="ARBA" id="ARBA00002265"/>
    </source>
</evidence>
<dbReference type="PANTHER" id="PTHR33529">
    <property type="entry name" value="SLR0882 PROTEIN-RELATED"/>
    <property type="match status" value="1"/>
</dbReference>
<comment type="subunit">
    <text evidence="8">Component of the lipopolysaccharide transport and assembly complex. The LptBFG transporter is composed of two ATP-binding proteins (LptB) and two transmembrane proteins (LptF and LptG).</text>
</comment>
<evidence type="ECO:0000256" key="9">
    <source>
        <dbReference type="SAM" id="Phobius"/>
    </source>
</evidence>
<evidence type="ECO:0000256" key="6">
    <source>
        <dbReference type="ARBA" id="ARBA00022989"/>
    </source>
</evidence>
<dbReference type="GO" id="GO:0043190">
    <property type="term" value="C:ATP-binding cassette (ABC) transporter complex"/>
    <property type="evidence" value="ECO:0007669"/>
    <property type="project" value="InterPro"/>
</dbReference>
<proteinExistence type="inferred from homology"/>
<sequence length="355" mass="39541">MLKILDVYIGRTILSTSMLTLSVLLVISAMFKFIDQMRSVGRGYYDMVHAALYTLYSVPGDLVTFFPMAALIGGLIGLGMLASNSELVVMQAAGMSRFNIVSSVMKTAVIMMLIVMAVAEWGAPVSDRAARELRIKAISDGNLFAAQQGVWAKDGDQFVNIKQVDDFGNLNNIVIYQFDEELKLLSIVSAESAVFKNDAWLLQQVKRLQFTEPKIEQQQLDKQRWRSSLTPEKLGVVTIKPEMLSLTGLVDYVDYLEQNGQDASRYQLAFWRKVLQPLTIIAMLLMALSFIFGPLRSVTMGARVLMGILTGFAFYMTNEVFGPIALVYQLPPAAGAMLPSLLFILLSIYLMRKKV</sequence>
<evidence type="ECO:0000313" key="11">
    <source>
        <dbReference type="Proteomes" id="UP000242258"/>
    </source>
</evidence>
<reference evidence="11" key="1">
    <citation type="submission" date="2016-09" db="EMBL/GenBank/DDBJ databases">
        <authorList>
            <person name="Wan X."/>
            <person name="Hou S."/>
        </authorList>
    </citation>
    <scope>NUCLEOTIDE SEQUENCE [LARGE SCALE GENOMIC DNA]</scope>
    <source>
        <strain evidence="11">KH87</strain>
    </source>
</reference>
<keyword evidence="6 9" id="KW-1133">Transmembrane helix</keyword>
<evidence type="ECO:0000256" key="4">
    <source>
        <dbReference type="ARBA" id="ARBA00022475"/>
    </source>
</evidence>
<dbReference type="PANTHER" id="PTHR33529:SF2">
    <property type="entry name" value="LIPOPOLYSACCHARIDE EXPORT SYSTEM PERMEASE PROTEIN LPTG"/>
    <property type="match status" value="1"/>
</dbReference>
<comment type="caution">
    <text evidence="10">The sequence shown here is derived from an EMBL/GenBank/DDBJ whole genome shotgun (WGS) entry which is preliminary data.</text>
</comment>
<feature type="transmembrane region" description="Helical" evidence="9">
    <location>
        <begin position="12"/>
        <end position="34"/>
    </location>
</feature>
<evidence type="ECO:0000256" key="7">
    <source>
        <dbReference type="ARBA" id="ARBA00023136"/>
    </source>
</evidence>
<protein>
    <submittedName>
        <fullName evidence="10">Lipopolysaccharide ABC transporter permease LptG</fullName>
    </submittedName>
</protein>
<dbReference type="NCBIfam" id="TIGR04408">
    <property type="entry name" value="LptG_lptG"/>
    <property type="match status" value="1"/>
</dbReference>
<evidence type="ECO:0000256" key="2">
    <source>
        <dbReference type="ARBA" id="ARBA00004651"/>
    </source>
</evidence>
<feature type="transmembrane region" description="Helical" evidence="9">
    <location>
        <begin position="62"/>
        <end position="82"/>
    </location>
</feature>
<gene>
    <name evidence="10" type="ORF">BI198_15360</name>
</gene>
<dbReference type="InterPro" id="IPR030923">
    <property type="entry name" value="LptG"/>
</dbReference>
<dbReference type="Proteomes" id="UP000242258">
    <property type="component" value="Unassembled WGS sequence"/>
</dbReference>
<comment type="similarity">
    <text evidence="3">Belongs to the LptF/LptG family.</text>
</comment>
<keyword evidence="5 9" id="KW-0812">Transmembrane</keyword>
<dbReference type="InterPro" id="IPR005495">
    <property type="entry name" value="LptG/LptF_permease"/>
</dbReference>
<comment type="function">
    <text evidence="1">Part of the ABC transporter complex LptBFG involved in the translocation of lipopolysaccharide (LPS) from the inner membrane to the outer membrane.</text>
</comment>
<dbReference type="OrthoDB" id="9776227at2"/>
<keyword evidence="11" id="KW-1185">Reference proteome</keyword>
<evidence type="ECO:0000256" key="8">
    <source>
        <dbReference type="ARBA" id="ARBA00026081"/>
    </source>
</evidence>
<evidence type="ECO:0000256" key="5">
    <source>
        <dbReference type="ARBA" id="ARBA00022692"/>
    </source>
</evidence>
<organism evidence="10 11">
    <name type="scientific">Rheinheimera salexigens</name>
    <dbReference type="NCBI Taxonomy" id="1628148"/>
    <lineage>
        <taxon>Bacteria</taxon>
        <taxon>Pseudomonadati</taxon>
        <taxon>Pseudomonadota</taxon>
        <taxon>Gammaproteobacteria</taxon>
        <taxon>Chromatiales</taxon>
        <taxon>Chromatiaceae</taxon>
        <taxon>Rheinheimera</taxon>
    </lineage>
</organism>
<accession>A0A1E7Q9C2</accession>
<feature type="transmembrane region" description="Helical" evidence="9">
    <location>
        <begin position="274"/>
        <end position="292"/>
    </location>
</feature>
<dbReference type="RefSeq" id="WP_070050373.1">
    <property type="nucleotide sequence ID" value="NZ_CBCSDO010000002.1"/>
</dbReference>
<feature type="transmembrane region" description="Helical" evidence="9">
    <location>
        <begin position="103"/>
        <end position="123"/>
    </location>
</feature>
<dbReference type="EMBL" id="MKEK01000001">
    <property type="protein sequence ID" value="OEY70784.1"/>
    <property type="molecule type" value="Genomic_DNA"/>
</dbReference>
<comment type="subcellular location">
    <subcellularLocation>
        <location evidence="2">Cell membrane</location>
        <topology evidence="2">Multi-pass membrane protein</topology>
    </subcellularLocation>
</comment>
<dbReference type="STRING" id="1628148.BI198_15360"/>
<dbReference type="GO" id="GO:0055085">
    <property type="term" value="P:transmembrane transport"/>
    <property type="evidence" value="ECO:0007669"/>
    <property type="project" value="InterPro"/>
</dbReference>
<evidence type="ECO:0000313" key="10">
    <source>
        <dbReference type="EMBL" id="OEY70784.1"/>
    </source>
</evidence>
<feature type="transmembrane region" description="Helical" evidence="9">
    <location>
        <begin position="304"/>
        <end position="327"/>
    </location>
</feature>
<dbReference type="Pfam" id="PF03739">
    <property type="entry name" value="LptF_LptG"/>
    <property type="match status" value="1"/>
</dbReference>
<dbReference type="AlphaFoldDB" id="A0A1E7Q9C2"/>
<name>A0A1E7Q9C2_9GAMM</name>
<keyword evidence="4" id="KW-1003">Cell membrane</keyword>
<evidence type="ECO:0000256" key="3">
    <source>
        <dbReference type="ARBA" id="ARBA00007725"/>
    </source>
</evidence>
<dbReference type="GO" id="GO:0015920">
    <property type="term" value="P:lipopolysaccharide transport"/>
    <property type="evidence" value="ECO:0007669"/>
    <property type="project" value="TreeGrafter"/>
</dbReference>
<keyword evidence="7 9" id="KW-0472">Membrane</keyword>